<reference evidence="2 3" key="1">
    <citation type="submission" date="2020-05" db="EMBL/GenBank/DDBJ databases">
        <title>Compete genome of Limnobacter sp. SAORIC-580.</title>
        <authorList>
            <person name="Song J."/>
            <person name="Cho J.-C."/>
        </authorList>
    </citation>
    <scope>NUCLEOTIDE SEQUENCE [LARGE SCALE GENOMIC DNA]</scope>
    <source>
        <strain evidence="2 3">SAORIC-580</strain>
    </source>
</reference>
<proteinExistence type="predicted"/>
<dbReference type="EMBL" id="CP053084">
    <property type="protein sequence ID" value="QJR28582.1"/>
    <property type="molecule type" value="Genomic_DNA"/>
</dbReference>
<evidence type="ECO:0000256" key="1">
    <source>
        <dbReference type="SAM" id="SignalP"/>
    </source>
</evidence>
<protein>
    <submittedName>
        <fullName evidence="2">Uncharacterized protein</fullName>
    </submittedName>
</protein>
<evidence type="ECO:0000313" key="2">
    <source>
        <dbReference type="EMBL" id="QJR28582.1"/>
    </source>
</evidence>
<evidence type="ECO:0000313" key="3">
    <source>
        <dbReference type="Proteomes" id="UP000501130"/>
    </source>
</evidence>
<accession>A0ABX6N5D6</accession>
<name>A0ABX6N5D6_9BURK</name>
<dbReference type="Proteomes" id="UP000501130">
    <property type="component" value="Chromosome"/>
</dbReference>
<keyword evidence="3" id="KW-1185">Reference proteome</keyword>
<keyword evidence="1" id="KW-0732">Signal</keyword>
<gene>
    <name evidence="2" type="ORF">HKT17_02090</name>
</gene>
<organism evidence="2 3">
    <name type="scientific">Limnobacter profundi</name>
    <dbReference type="NCBI Taxonomy" id="2732163"/>
    <lineage>
        <taxon>Bacteria</taxon>
        <taxon>Pseudomonadati</taxon>
        <taxon>Pseudomonadota</taxon>
        <taxon>Betaproteobacteria</taxon>
        <taxon>Burkholderiales</taxon>
        <taxon>Burkholderiaceae</taxon>
        <taxon>Limnobacter</taxon>
    </lineage>
</organism>
<feature type="signal peptide" evidence="1">
    <location>
        <begin position="1"/>
        <end position="21"/>
    </location>
</feature>
<feature type="chain" id="PRO_5046719446" evidence="1">
    <location>
        <begin position="22"/>
        <end position="141"/>
    </location>
</feature>
<sequence>MNYRVVLLSVFSIAFSAAVHADTALPQEHPLVGLWRINLPEQNCAEIYDIRTDGTTQILSGGQVVQTRYDISLRPNAQGFYTWVDTVVQVNDQPDCMGHKVPNGNVATNYIVMHATGSKFMMCQKAELDTCFGPFLKEAGI</sequence>
<dbReference type="RefSeq" id="WP_171097450.1">
    <property type="nucleotide sequence ID" value="NZ_CP053084.1"/>
</dbReference>